<keyword evidence="6" id="KW-0472">Membrane</keyword>
<gene>
    <name evidence="7" type="ORF">RUM43_011442</name>
</gene>
<dbReference type="AlphaFoldDB" id="A0AAN8S7V7"/>
<sequence>MSEKTIGKSGDKVPKEETTELKRKSKNTQSSTNKSTRTRFYVVTALVLVFCLGAYIKLFEWSTSSKATLLDRLSLTLGFKNYVHSIVIDAGSTGTRILSYGFVSSRDGNSVKLHNEYFREVKPGISSYASHPRESINSLDELLKGAKQIIPPSEWPKTSLVMKATAGLRLLPGKQAEALLREAREYFKESGFRVEDDAVSILDGSDEDRFREEVTNTVVALDLGGGSTQVSFVPLKNDTLNSEQANYLGLGLNEGRKLIFNHQSNNSTTVKSDCINPLVKTKWKYNGVEYSLQGSEVPHYQRTKVKGESFETPIAYFEGCERVVKDVVSKFEKPPSLAGKEIYAFSYYYERAADSGLIDFKKGGAVTVDEIVSMAKAKCQEANVDQPFMCLDLVYISVLLRDLFSLPSTHKINMVKFLDGHEVTWALGAAFLKL</sequence>
<comment type="similarity">
    <text evidence="1">Belongs to the GDA1/CD39 NTPase family.</text>
</comment>
<accession>A0AAN8S7V7</accession>
<evidence type="ECO:0000256" key="6">
    <source>
        <dbReference type="SAM" id="Phobius"/>
    </source>
</evidence>
<evidence type="ECO:0000256" key="4">
    <source>
        <dbReference type="PIRSR" id="PIRSR600407-2"/>
    </source>
</evidence>
<feature type="active site" description="Proton acceptor" evidence="3">
    <location>
        <position position="207"/>
    </location>
</feature>
<protein>
    <recommendedName>
        <fullName evidence="9">Ectonucleoside triphosphate diphosphohydrolase 5</fullName>
    </recommendedName>
</protein>
<dbReference type="GO" id="GO:0005524">
    <property type="term" value="F:ATP binding"/>
    <property type="evidence" value="ECO:0007669"/>
    <property type="project" value="UniProtKB-KW"/>
</dbReference>
<keyword evidence="4" id="KW-0547">Nucleotide-binding</keyword>
<evidence type="ECO:0000313" key="8">
    <source>
        <dbReference type="Proteomes" id="UP001372834"/>
    </source>
</evidence>
<name>A0AAN8S7V7_POLSC</name>
<evidence type="ECO:0000313" key="7">
    <source>
        <dbReference type="EMBL" id="KAK6621136.1"/>
    </source>
</evidence>
<dbReference type="GO" id="GO:0016787">
    <property type="term" value="F:hydrolase activity"/>
    <property type="evidence" value="ECO:0007669"/>
    <property type="project" value="UniProtKB-KW"/>
</dbReference>
<feature type="transmembrane region" description="Helical" evidence="6">
    <location>
        <begin position="40"/>
        <end position="59"/>
    </location>
</feature>
<feature type="region of interest" description="Disordered" evidence="5">
    <location>
        <begin position="1"/>
        <end position="32"/>
    </location>
</feature>
<evidence type="ECO:0000256" key="5">
    <source>
        <dbReference type="SAM" id="MobiDB-lite"/>
    </source>
</evidence>
<proteinExistence type="inferred from homology"/>
<keyword evidence="4" id="KW-0067">ATP-binding</keyword>
<dbReference type="Gene3D" id="3.30.420.150">
    <property type="entry name" value="Exopolyphosphatase. Domain 2"/>
    <property type="match status" value="1"/>
</dbReference>
<dbReference type="Gene3D" id="3.30.420.40">
    <property type="match status" value="1"/>
</dbReference>
<keyword evidence="2" id="KW-0378">Hydrolase</keyword>
<comment type="caution">
    <text evidence="7">The sequence shown here is derived from an EMBL/GenBank/DDBJ whole genome shotgun (WGS) entry which is preliminary data.</text>
</comment>
<evidence type="ECO:0008006" key="9">
    <source>
        <dbReference type="Google" id="ProtNLM"/>
    </source>
</evidence>
<organism evidence="7 8">
    <name type="scientific">Polyplax serrata</name>
    <name type="common">Common mouse louse</name>
    <dbReference type="NCBI Taxonomy" id="468196"/>
    <lineage>
        <taxon>Eukaryota</taxon>
        <taxon>Metazoa</taxon>
        <taxon>Ecdysozoa</taxon>
        <taxon>Arthropoda</taxon>
        <taxon>Hexapoda</taxon>
        <taxon>Insecta</taxon>
        <taxon>Pterygota</taxon>
        <taxon>Neoptera</taxon>
        <taxon>Paraneoptera</taxon>
        <taxon>Psocodea</taxon>
        <taxon>Troctomorpha</taxon>
        <taxon>Phthiraptera</taxon>
        <taxon>Anoplura</taxon>
        <taxon>Polyplacidae</taxon>
        <taxon>Polyplax</taxon>
    </lineage>
</organism>
<feature type="compositionally biased region" description="Basic and acidic residues" evidence="5">
    <location>
        <begin position="1"/>
        <end position="22"/>
    </location>
</feature>
<dbReference type="EMBL" id="JAWJWE010000039">
    <property type="protein sequence ID" value="KAK6621136.1"/>
    <property type="molecule type" value="Genomic_DNA"/>
</dbReference>
<keyword evidence="6" id="KW-0812">Transmembrane</keyword>
<dbReference type="PANTHER" id="PTHR11782:SF127">
    <property type="entry name" value="NTPASE, ISOFORM F"/>
    <property type="match status" value="1"/>
</dbReference>
<evidence type="ECO:0000256" key="2">
    <source>
        <dbReference type="ARBA" id="ARBA00022801"/>
    </source>
</evidence>
<reference evidence="7 8" key="1">
    <citation type="submission" date="2023-10" db="EMBL/GenBank/DDBJ databases">
        <title>Genomes of two closely related lineages of the louse Polyplax serrata with different host specificities.</title>
        <authorList>
            <person name="Martinu J."/>
            <person name="Tarabai H."/>
            <person name="Stefka J."/>
            <person name="Hypsa V."/>
        </authorList>
    </citation>
    <scope>NUCLEOTIDE SEQUENCE [LARGE SCALE GENOMIC DNA]</scope>
    <source>
        <strain evidence="7">HR10_N</strain>
    </source>
</reference>
<dbReference type="PANTHER" id="PTHR11782">
    <property type="entry name" value="ADENOSINE/GUANOSINE DIPHOSPHATASE"/>
    <property type="match status" value="1"/>
</dbReference>
<evidence type="ECO:0000256" key="1">
    <source>
        <dbReference type="ARBA" id="ARBA00009283"/>
    </source>
</evidence>
<feature type="binding site" evidence="4">
    <location>
        <begin position="225"/>
        <end position="229"/>
    </location>
    <ligand>
        <name>ATP</name>
        <dbReference type="ChEBI" id="CHEBI:30616"/>
    </ligand>
</feature>
<evidence type="ECO:0000256" key="3">
    <source>
        <dbReference type="PIRSR" id="PIRSR600407-1"/>
    </source>
</evidence>
<keyword evidence="6" id="KW-1133">Transmembrane helix</keyword>
<dbReference type="Pfam" id="PF01150">
    <property type="entry name" value="GDA1_CD39"/>
    <property type="match status" value="1"/>
</dbReference>
<dbReference type="InterPro" id="IPR000407">
    <property type="entry name" value="GDA1_CD39_NTPase"/>
</dbReference>
<dbReference type="Proteomes" id="UP001372834">
    <property type="component" value="Unassembled WGS sequence"/>
</dbReference>